<dbReference type="STRING" id="1157616.A0A1Z5T500"/>
<dbReference type="VEuPathDB" id="FungiDB:BTJ68_09945"/>
<dbReference type="GO" id="GO:0000287">
    <property type="term" value="F:magnesium ion binding"/>
    <property type="evidence" value="ECO:0007669"/>
    <property type="project" value="TreeGrafter"/>
</dbReference>
<dbReference type="OrthoDB" id="9984024at2759"/>
<dbReference type="Gene3D" id="1.50.10.20">
    <property type="match status" value="1"/>
</dbReference>
<evidence type="ECO:0000256" key="3">
    <source>
        <dbReference type="ARBA" id="ARBA00022475"/>
    </source>
</evidence>
<keyword evidence="5" id="KW-0812">Transmembrane</keyword>
<proteinExistence type="predicted"/>
<dbReference type="Gene3D" id="1.20.58.340">
    <property type="entry name" value="Magnesium transport protein CorA, transmembrane region"/>
    <property type="match status" value="2"/>
</dbReference>
<comment type="caution">
    <text evidence="6">The sequence shown here is derived from an EMBL/GenBank/DDBJ whole genome shotgun (WGS) entry which is preliminary data.</text>
</comment>
<feature type="compositionally biased region" description="Polar residues" evidence="4">
    <location>
        <begin position="94"/>
        <end position="107"/>
    </location>
</feature>
<dbReference type="InParanoid" id="A0A1Z5T500"/>
<keyword evidence="5" id="KW-0472">Membrane</keyword>
<evidence type="ECO:0000256" key="1">
    <source>
        <dbReference type="ARBA" id="ARBA00004651"/>
    </source>
</evidence>
<dbReference type="GO" id="GO:0005975">
    <property type="term" value="P:carbohydrate metabolic process"/>
    <property type="evidence" value="ECO:0007669"/>
    <property type="project" value="InterPro"/>
</dbReference>
<dbReference type="Proteomes" id="UP000194280">
    <property type="component" value="Unassembled WGS sequence"/>
</dbReference>
<feature type="region of interest" description="Disordered" evidence="4">
    <location>
        <begin position="1"/>
        <end position="108"/>
    </location>
</feature>
<evidence type="ECO:0000313" key="7">
    <source>
        <dbReference type="Proteomes" id="UP000194280"/>
    </source>
</evidence>
<protein>
    <submittedName>
        <fullName evidence="6">Uncharacterized protein</fullName>
    </submittedName>
</protein>
<feature type="region of interest" description="Disordered" evidence="4">
    <location>
        <begin position="501"/>
        <end position="525"/>
    </location>
</feature>
<dbReference type="Pfam" id="PF01544">
    <property type="entry name" value="CorA"/>
    <property type="match status" value="1"/>
</dbReference>
<accession>A0A1Z5T500</accession>
<feature type="compositionally biased region" description="Polar residues" evidence="4">
    <location>
        <begin position="30"/>
        <end position="53"/>
    </location>
</feature>
<comment type="subcellular location">
    <subcellularLocation>
        <location evidence="1">Cell membrane</location>
        <topology evidence="1">Multi-pass membrane protein</topology>
    </subcellularLocation>
</comment>
<dbReference type="InterPro" id="IPR045861">
    <property type="entry name" value="CorA_cytoplasmic_dom"/>
</dbReference>
<keyword evidence="5" id="KW-1133">Transmembrane helix</keyword>
<dbReference type="InterPro" id="IPR008928">
    <property type="entry name" value="6-hairpin_glycosidase_sf"/>
</dbReference>
<dbReference type="GO" id="GO:0015095">
    <property type="term" value="F:magnesium ion transmembrane transporter activity"/>
    <property type="evidence" value="ECO:0007669"/>
    <property type="project" value="TreeGrafter"/>
</dbReference>
<dbReference type="GO" id="GO:0005886">
    <property type="term" value="C:plasma membrane"/>
    <property type="evidence" value="ECO:0007669"/>
    <property type="project" value="UniProtKB-SubCell"/>
</dbReference>
<reference evidence="6 7" key="1">
    <citation type="submission" date="2017-01" db="EMBL/GenBank/DDBJ databases">
        <title>The recent genome duplication of the halophilic yeast Hortaea werneckii: insights from long-read sequencing.</title>
        <authorList>
            <person name="Sinha S."/>
            <person name="Flibotte S."/>
            <person name="Neira M."/>
            <person name="Lenassi M."/>
            <person name="Gostincar C."/>
            <person name="Stajich J.E."/>
            <person name="Nislow C.E."/>
        </authorList>
    </citation>
    <scope>NUCLEOTIDE SEQUENCE [LARGE SCALE GENOMIC DNA]</scope>
    <source>
        <strain evidence="6 7">EXF-2000</strain>
    </source>
</reference>
<dbReference type="PANTHER" id="PTHR46494:SF1">
    <property type="entry name" value="CORA FAMILY METAL ION TRANSPORTER (EUROFUNG)"/>
    <property type="match status" value="1"/>
</dbReference>
<keyword evidence="3" id="KW-1003">Cell membrane</keyword>
<dbReference type="SUPFAM" id="SSF143865">
    <property type="entry name" value="CorA soluble domain-like"/>
    <property type="match status" value="1"/>
</dbReference>
<dbReference type="EMBL" id="MUNK01000122">
    <property type="protein sequence ID" value="OTA31082.1"/>
    <property type="molecule type" value="Genomic_DNA"/>
</dbReference>
<feature type="transmembrane region" description="Helical" evidence="5">
    <location>
        <begin position="598"/>
        <end position="621"/>
    </location>
</feature>
<dbReference type="Gene3D" id="3.30.460.20">
    <property type="entry name" value="CorA soluble domain-like"/>
    <property type="match status" value="1"/>
</dbReference>
<dbReference type="PANTHER" id="PTHR46494">
    <property type="entry name" value="CORA FAMILY METAL ION TRANSPORTER (EUROFUNG)"/>
    <property type="match status" value="1"/>
</dbReference>
<organism evidence="6 7">
    <name type="scientific">Hortaea werneckii EXF-2000</name>
    <dbReference type="NCBI Taxonomy" id="1157616"/>
    <lineage>
        <taxon>Eukaryota</taxon>
        <taxon>Fungi</taxon>
        <taxon>Dikarya</taxon>
        <taxon>Ascomycota</taxon>
        <taxon>Pezizomycotina</taxon>
        <taxon>Dothideomycetes</taxon>
        <taxon>Dothideomycetidae</taxon>
        <taxon>Mycosphaerellales</taxon>
        <taxon>Teratosphaeriaceae</taxon>
        <taxon>Hortaea</taxon>
    </lineage>
</organism>
<keyword evidence="2" id="KW-0813">Transport</keyword>
<evidence type="ECO:0000256" key="2">
    <source>
        <dbReference type="ARBA" id="ARBA00022448"/>
    </source>
</evidence>
<gene>
    <name evidence="6" type="ORF">BTJ68_09945</name>
</gene>
<dbReference type="Pfam" id="PF03663">
    <property type="entry name" value="Glyco_hydro_76"/>
    <property type="match status" value="2"/>
</dbReference>
<evidence type="ECO:0000256" key="4">
    <source>
        <dbReference type="SAM" id="MobiDB-lite"/>
    </source>
</evidence>
<dbReference type="GO" id="GO:0015087">
    <property type="term" value="F:cobalt ion transmembrane transporter activity"/>
    <property type="evidence" value="ECO:0007669"/>
    <property type="project" value="TreeGrafter"/>
</dbReference>
<dbReference type="SUPFAM" id="SSF48208">
    <property type="entry name" value="Six-hairpin glycosidases"/>
    <property type="match status" value="1"/>
</dbReference>
<dbReference type="AlphaFoldDB" id="A0A1Z5T500"/>
<evidence type="ECO:0000313" key="6">
    <source>
        <dbReference type="EMBL" id="OTA31082.1"/>
    </source>
</evidence>
<sequence>MDFGSPEGTGAAASSPHLHAPPHQPRHRSNTSASRSPTTIFRSNTVRRNSATPSVELPPSAAAADNATGDRGDSPPGSNNNNGNPRFSFDRRQSNLSRVSTVASDSSGIRYRKPERTNTITSYHLPEEPHPHFQPGAEPGIDTSAASDVLPPHLASLQKECKINIFDISLDEVRHTQALNDDLPAVLAEERDMNLPCRWISVNGLSWDVIKALGNKYSLHRLAIEDLLHPSTRTKVDWYADHAFVVLTLQKLVRLHQHRWGEGRCNCPATEDFAGDEKLNREHKSSKGQASWKKWWQQYSQKQSDVLPRYLDRNMDGKIDMFVPAHSGTSEDSPIREIRTLHRYESAQIPEHTAFMERHSVLASEDLAVSVEQVSIFLTADNTVISFFEHSADDVETPIIDRLTSTETMLRRSCDASLMLQAIVDAIVDLAVPVKDAYNKTRKELQVDAMTNPDIRTSRALHIFGEEIDMLQNLFKPIVHLVNALRDHNAEAVMPPRLGTGPVIHTEHDEKNQPKKQTKRDREGEPLFTRTVSDVQRAAMKPRAAATSVAITPLAHTYFGDVLDHCITIIGALEQMDASASNISTLIFNTVGAKTNNFMMILAVVTVFFAPLTFISGYFDLRHRHQLTATMAEEAFKIAKEWEHRMPPWADAQPQPPQNLDQITQRAIDIFMMSKKPNGEMGGIGWWQTGNGYTAIALRDYWAGSKHNYDMLANIIKQCEGHHRGLINEFNDDTLWWGMCCMDMYNIGGDPWFLDIARGIYRHIHSRNSVCAPGQIKFQDRDMEGACFWTTKPDEGQINSISTGLLCELSIRLALADRGGEKMQEKHPHLSKLQSFLDHGQPSNDDYMRTAHCTLGWILRCRYRPRDGVVLDGIRLKKNEACDWTFSYTTGVVIGAAALMYLATQEEKYMILACHMGHRAMRNKAWVEEDKGGILTEHGSYGHGRHDPAKNNDAVGFKSVLLRELCTLYEVIRKTNAGSHIKEAERTANLIKTFVNLNFASQQQRNTNGNGQYGPWWNGPFEMPTSHSQMAALDVMAAVHLVNRM</sequence>
<feature type="compositionally biased region" description="Low complexity" evidence="4">
    <location>
        <begin position="74"/>
        <end position="87"/>
    </location>
</feature>
<dbReference type="InterPro" id="IPR002523">
    <property type="entry name" value="MgTranspt_CorA/ZnTranspt_ZntB"/>
</dbReference>
<keyword evidence="7" id="KW-1185">Reference proteome</keyword>
<dbReference type="InterPro" id="IPR005198">
    <property type="entry name" value="Glyco_hydro_76"/>
</dbReference>
<evidence type="ECO:0000256" key="5">
    <source>
        <dbReference type="SAM" id="Phobius"/>
    </source>
</evidence>
<feature type="transmembrane region" description="Helical" evidence="5">
    <location>
        <begin position="885"/>
        <end position="904"/>
    </location>
</feature>
<name>A0A1Z5T500_HORWE</name>
<dbReference type="GO" id="GO:0050897">
    <property type="term" value="F:cobalt ion binding"/>
    <property type="evidence" value="ECO:0007669"/>
    <property type="project" value="TreeGrafter"/>
</dbReference>